<dbReference type="Proteomes" id="UP001138709">
    <property type="component" value="Unassembled WGS sequence"/>
</dbReference>
<comment type="caution">
    <text evidence="3">The sequence shown here is derived from an EMBL/GenBank/DDBJ whole genome shotgun (WGS) entry which is preliminary data.</text>
</comment>
<feature type="region of interest" description="Disordered" evidence="1">
    <location>
        <begin position="451"/>
        <end position="471"/>
    </location>
</feature>
<keyword evidence="4" id="KW-1185">Reference proteome</keyword>
<feature type="compositionally biased region" description="Basic and acidic residues" evidence="1">
    <location>
        <begin position="398"/>
        <end position="418"/>
    </location>
</feature>
<evidence type="ECO:0000259" key="2">
    <source>
        <dbReference type="Pfam" id="PF09937"/>
    </source>
</evidence>
<dbReference type="SUPFAM" id="SSF141571">
    <property type="entry name" value="Pentapeptide repeat-like"/>
    <property type="match status" value="2"/>
</dbReference>
<proteinExistence type="predicted"/>
<feature type="region of interest" description="Disordered" evidence="1">
    <location>
        <begin position="394"/>
        <end position="418"/>
    </location>
</feature>
<evidence type="ECO:0000256" key="1">
    <source>
        <dbReference type="SAM" id="MobiDB-lite"/>
    </source>
</evidence>
<dbReference type="InterPro" id="IPR018683">
    <property type="entry name" value="DUF2169"/>
</dbReference>
<evidence type="ECO:0000313" key="3">
    <source>
        <dbReference type="EMBL" id="MBR0681731.1"/>
    </source>
</evidence>
<protein>
    <submittedName>
        <fullName evidence="3">DUF2169 domain-containing protein</fullName>
    </submittedName>
</protein>
<gene>
    <name evidence="3" type="ORF">GXW74_14650</name>
</gene>
<accession>A0A9X9XDE5</accession>
<dbReference type="InterPro" id="IPR051082">
    <property type="entry name" value="Pentapeptide-BTB/POZ_domain"/>
</dbReference>
<sequence length="868" mass="94145">MKILKPFALGMLSRPVEFQRRFFLSVASLAFCPMGERPGLLGDIAMWKFLPEVLPPGQAIDLCLPKTAAEFLVTGSAFAPGGRPVQTVTVSARLGGVTKRLAAVGDRHIEDGVPTQPIPFTEMPMGWDRAYGGPKFAQNPLGRGIEEMPIPGVGYRVTLPNVVLPQGAERPRSPEPVNFGAIDIAWPQRQRLAGTHDQRWIDEDFPGFARDIDWRIFMAASPDQRFPGFLRGDEDYAFTNMHPEAPELTGRLPGVQPRILIERRGSGRLEDVPLSLTTVWFFPAQKRLVMIHHGRVRVEEEDARDVTLAIIGADRLGAPRPVSEFEAVMAARLDPEYGLLEAMRDSALVPEELIVPDPGMEEARLRHEEQGLLRKRAHARRLKEYERQRQVLAENGLDPDKHGPPRPQEAEPVPKLDELPAIIERVRAEAEKAKQENEVFLAAQMAESEAAAAAAGQPLPDPKKRPAGPPTFSAARMRAEIEADADQMEREGRDAAVLRNTLADPAIGKLWVDSEEGERKAYLLAADQRDPAPRLDAAANAALRARLFDGSRGGPRLDLCGADLAGLDLSGFDLTEAWLDGADLTGTNLRGAKLERAVLAHAKLEGANLSRADLDEANLGRAMLAGADLSQAVLHGAVLRGAHLRRARFVQADLTGAVLGDASLEEADLSGAVAPNLVLSEASLAGLRAAGAMLEGAVFVKTRMDGVDFTDAILRKAAFVGSRGVGAIFEGADLSRGAFAEACDFTAARFARARCVGTNLRGTVLEGAVFDGAVLDEADFSDCRLQGASFDLARARQARFVVADLRGARITRADLMGASLARADLRGADLSDSSLYEADLARIHGDGATRYERIQRTRVRLNPRRTPT</sequence>
<dbReference type="Pfam" id="PF09937">
    <property type="entry name" value="DUF2169"/>
    <property type="match status" value="1"/>
</dbReference>
<reference evidence="3" key="1">
    <citation type="submission" date="2020-01" db="EMBL/GenBank/DDBJ databases">
        <authorList>
            <person name="Rat A."/>
        </authorList>
    </citation>
    <scope>NUCLEOTIDE SEQUENCE</scope>
    <source>
        <strain evidence="3">LMG 31228</strain>
    </source>
</reference>
<dbReference type="EMBL" id="JAAEDL010000013">
    <property type="protein sequence ID" value="MBR0681731.1"/>
    <property type="molecule type" value="Genomic_DNA"/>
</dbReference>
<evidence type="ECO:0000313" key="4">
    <source>
        <dbReference type="Proteomes" id="UP001138709"/>
    </source>
</evidence>
<reference evidence="3" key="2">
    <citation type="journal article" date="2021" name="Syst. Appl. Microbiol.">
        <title>Roseomonas hellenica sp. nov., isolated from roots of wild-growing Alkanna tinctoria.</title>
        <authorList>
            <person name="Rat A."/>
            <person name="Naranjo H.D."/>
            <person name="Lebbe L."/>
            <person name="Cnockaert M."/>
            <person name="Krigas N."/>
            <person name="Grigoriadou K."/>
            <person name="Maloupa E."/>
            <person name="Willems A."/>
        </authorList>
    </citation>
    <scope>NUCLEOTIDE SEQUENCE</scope>
    <source>
        <strain evidence="3">LMG 31228</strain>
    </source>
</reference>
<dbReference type="PANTHER" id="PTHR14136">
    <property type="entry name" value="BTB_POZ DOMAIN-CONTAINING PROTEIN KCTD9"/>
    <property type="match status" value="1"/>
</dbReference>
<organism evidence="3 4">
    <name type="scientific">Neoroseomonas eburnea</name>
    <dbReference type="NCBI Taxonomy" id="1346889"/>
    <lineage>
        <taxon>Bacteria</taxon>
        <taxon>Pseudomonadati</taxon>
        <taxon>Pseudomonadota</taxon>
        <taxon>Alphaproteobacteria</taxon>
        <taxon>Acetobacterales</taxon>
        <taxon>Acetobacteraceae</taxon>
        <taxon>Neoroseomonas</taxon>
    </lineage>
</organism>
<dbReference type="Pfam" id="PF00805">
    <property type="entry name" value="Pentapeptide"/>
    <property type="match status" value="6"/>
</dbReference>
<name>A0A9X9XDE5_9PROT</name>
<dbReference type="RefSeq" id="WP_211847255.1">
    <property type="nucleotide sequence ID" value="NZ_JAAEDL010000013.1"/>
</dbReference>
<dbReference type="AlphaFoldDB" id="A0A9X9XDE5"/>
<dbReference type="PANTHER" id="PTHR14136:SF17">
    <property type="entry name" value="BTB_POZ DOMAIN-CONTAINING PROTEIN KCTD9"/>
    <property type="match status" value="1"/>
</dbReference>
<dbReference type="InterPro" id="IPR001646">
    <property type="entry name" value="5peptide_repeat"/>
</dbReference>
<dbReference type="Gene3D" id="2.160.20.80">
    <property type="entry name" value="E3 ubiquitin-protein ligase SopA"/>
    <property type="match status" value="2"/>
</dbReference>
<feature type="domain" description="DUF2169" evidence="2">
    <location>
        <begin position="53"/>
        <end position="293"/>
    </location>
</feature>